<dbReference type="InterPro" id="IPR001242">
    <property type="entry name" value="Condensation_dom"/>
</dbReference>
<comment type="function">
    <text evidence="1">Component of the EKC/KEOPS complex that is required for the formation of a threonylcarbamoyl group on adenosine at position 37 (t(6)A37) in tRNAs that read codons beginning with adenine. The complex is probably involved in the transfer of the threonylcarbamoyl moiety of threonylcarbamoyl-AMP (TC-AMP) to the N6 group of A37. BUD32 has ATPase activity in the context of the EKC/KEOPS complex and likely plays a supporting role to the catalytic subunit KAE1. The EKC/KEOPS complex also promotes both telomere uncapping and telomere elongation. The complex is required for efficient recruitment of transcriptional coactivators.</text>
</comment>
<dbReference type="Gene3D" id="1.10.1200.10">
    <property type="entry name" value="ACP-like"/>
    <property type="match status" value="3"/>
</dbReference>
<evidence type="ECO:0000256" key="6">
    <source>
        <dbReference type="ARBA" id="ARBA00022450"/>
    </source>
</evidence>
<dbReference type="PROSITE" id="PS50011">
    <property type="entry name" value="PROTEIN_KINASE_DOM"/>
    <property type="match status" value="1"/>
</dbReference>
<keyword evidence="8" id="KW-0436">Ligase</keyword>
<dbReference type="SMART" id="SM00220">
    <property type="entry name" value="S_TKc"/>
    <property type="match status" value="1"/>
</dbReference>
<evidence type="ECO:0000256" key="5">
    <source>
        <dbReference type="ARBA" id="ARBA00019973"/>
    </source>
</evidence>
<dbReference type="InterPro" id="IPR020845">
    <property type="entry name" value="AMP-binding_CS"/>
</dbReference>
<evidence type="ECO:0000313" key="16">
    <source>
        <dbReference type="EMBL" id="TWU71707.1"/>
    </source>
</evidence>
<comment type="caution">
    <text evidence="16">The sequence shown here is derived from an EMBL/GenBank/DDBJ whole genome shotgun (WGS) entry which is preliminary data.</text>
</comment>
<dbReference type="Pfam" id="PF00069">
    <property type="entry name" value="Pkinase"/>
    <property type="match status" value="1"/>
</dbReference>
<dbReference type="Pfam" id="PF00501">
    <property type="entry name" value="AMP-binding"/>
    <property type="match status" value="3"/>
</dbReference>
<dbReference type="InterPro" id="IPR023213">
    <property type="entry name" value="CAT-like_dom_sf"/>
</dbReference>
<dbReference type="FunFam" id="3.30.559.30:FF:000003">
    <property type="entry name" value="Nonribosomal peptide synthase SidD"/>
    <property type="match status" value="1"/>
</dbReference>
<evidence type="ECO:0000256" key="9">
    <source>
        <dbReference type="ARBA" id="ARBA00029454"/>
    </source>
</evidence>
<dbReference type="GO" id="GO:0005737">
    <property type="term" value="C:cytoplasm"/>
    <property type="evidence" value="ECO:0007669"/>
    <property type="project" value="TreeGrafter"/>
</dbReference>
<dbReference type="PANTHER" id="PTHR45527:SF3">
    <property type="entry name" value="SIDEROPHORE SYNTHETASE (EUROFUNG)"/>
    <property type="match status" value="1"/>
</dbReference>
<dbReference type="InterPro" id="IPR045851">
    <property type="entry name" value="AMP-bd_C_sf"/>
</dbReference>
<dbReference type="InterPro" id="IPR009081">
    <property type="entry name" value="PP-bd_ACP"/>
</dbReference>
<comment type="catalytic activity">
    <reaction evidence="13">
        <text>L-seryl-[protein] + ATP = O-phospho-L-seryl-[protein] + ADP + H(+)</text>
        <dbReference type="Rhea" id="RHEA:17989"/>
        <dbReference type="Rhea" id="RHEA-COMP:9863"/>
        <dbReference type="Rhea" id="RHEA-COMP:11604"/>
        <dbReference type="ChEBI" id="CHEBI:15378"/>
        <dbReference type="ChEBI" id="CHEBI:29999"/>
        <dbReference type="ChEBI" id="CHEBI:30616"/>
        <dbReference type="ChEBI" id="CHEBI:83421"/>
        <dbReference type="ChEBI" id="CHEBI:456216"/>
        <dbReference type="EC" id="2.7.11.1"/>
    </reaction>
</comment>
<dbReference type="InterPro" id="IPR008266">
    <property type="entry name" value="Tyr_kinase_AS"/>
</dbReference>
<dbReference type="Gene3D" id="1.10.510.10">
    <property type="entry name" value="Transferase(Phosphotransferase) domain 1"/>
    <property type="match status" value="1"/>
</dbReference>
<reference evidence="17" key="1">
    <citation type="submission" date="2018-12" db="EMBL/GenBank/DDBJ databases">
        <title>The complete genome of Metarhizium rileyi, a key fungal pathogen of Lepidoptera.</title>
        <authorList>
            <person name="Binneck E."/>
            <person name="Lastra C.C.L."/>
            <person name="Sosa-Gomez D.R."/>
        </authorList>
    </citation>
    <scope>NUCLEOTIDE SEQUENCE [LARGE SCALE GENOMIC DNA]</scope>
    <source>
        <strain evidence="17">Cep018-CH2</strain>
    </source>
</reference>
<sequence length="3684" mass="406558">MHFHTQSIGPYPVVEETSSFTDTHQDFRKLSLEDIWSHNATVPEPVEACVHALIKRTVWELPDSQAVCSWDGDLTYKELDTHSSRLAHHLIELGLEIGHHVLLSFEKSRLAPIAIMAVMKAGGVSVAIDASPTQLEILKAVTQFTSLCCLSSASHLSTLKDAGVQNILTIDHRFLTDLAARPPNTPRLPKVTSSDRLFATLDTSSSSLPQIATITHRQFSSAVVYQQKALGFCKDTRTIDYISYASPVAWCYLLHTLSSGGCLCMPSPRRNSGILLPSSAPGNANCAFVTPDWAQDMNYEDISTLVQINCSVDETSLSDLSLGESRLTVLSAYGCSRLASVIPIAKAIVPYEKSQAIPSDSGIFDGDWKVDAIEASLKSFKYDTCSRDNSICFEPAHGACLWIVDTNDPTSLAPIGAVGELWIEGPLIDQDCPDEEGCLIENPPWLINGSRTHSGRTGVLYRTGALCRYQVDGSIQLVGKNPGSEDGFLSASSTSERDPRRLESIRHAQISNDHVERHDAPLDEAELKLQQTWAALLHISPETVHRECHFFNAGGNMVQAVMLCKIVRSFDFWITPRDVYKHPLLKDLSKTCSQSRSDAEKHGRPTTLSSVKDGEAYSQAARLCNVQESDVIDILPCTALQEGLLALTEKHPGDYVARNVFKIGQSVDISKLRKAWDHVVMMNTILRTRIISLPGYGVVQVVLAQEAHWTDGMLSENEAMGLGTSLSRFSVLPENSEGDVCFLWEIHHALYDGWSINLLLQDVEDVYYGNEIQDLESMDGFLDYITTIDKNTRDEFWRAQFAGVQCSSHFPVPRVAHDPKPDRQLEVSVTDLDWSNSDFTSSTVLRAAWSLVSAHNTNSNDAMFGVTVTGRQAPVSGIERITGPTIATVPLRIALDWDDDVESTLHRIQRQSADMIPFEQTGLQHIRRLGDEADLACDFQTLLVVQPPSGGGSIEREEEFLAEFHGEGTADKWQDFSTYALVIECQLVANGAHMRFGFDSSMVSELKMAHVAESLVTVIRQLSDQYSRRQNLRAIATETLAPFGLEQIWAWNKDVPEPTELCVHDIIAQRVSEDPSAPAISSWDGDLTYRQLAELSDNLAHKLVGRNVRGRLIPLFFEKSMWMPVAAVAVMKAGAGVVAVDVKLPEDRIRSLVSQLVPPVILSSVNSHDLAIRLSGSSGVMLAGPDQESLKPSRLTTHLPRVEPSDTVYAVFTSGSTGTPKGAMVSHGNFCSAIAYQQKPLMFSRSSRVFDFSSYAFDASWCNLIHALTCGGCLCIPSAFERENQLSECFQKYNVTTVDLTPSVARMLGPQVLFGLTTLILGGEAVVPSDARLAGDGTTVINVYGPAECTPTVTLSQVSGEVITIGRGAGVCTWVVDVNNSQLLAPLGETGELWVEGPLVGQGYLANPKMTASAFIEDPPWLVRGASAHTGRRGRVYRTGDLVRYTDSGELIFVGRKDTQVKIRGQRVELEDIEHHIASSMGSLRSGDVKALTVIAETIRPREASSAVLVAFVALEASETELADETHRTLVQKLAFATNERLKERIPAYMIPASYIPVRRIPITSTGKTDRRQLREMAESAWKQYRNLPDKDGTEEILTDTEKVLQQIWMSVLNLSAEETSVNKAFTRIGGDSISAMQVVAQCRQRNIAVTVADILQSGTIRKLASHCKTVSSHAALDNDEGEDEETTEPFDLSPIQQLFFDAYPSGLNYFNQSFVLELGSHVPGPSFLAAIQDVVDRHAILRNRFHRPVEGTAWRQSIAPRGPASFAFLEHSVSSRDEAVALSQWRQENLDIENGPVFACDFFNVAGDIQLVTLSAHHLVVDLVSWRIIWGDIEDHVKHGSLISAPTTSWKSWLRRQMRANRHVSPISVLPYSVPLPDLEFWGLPLSDNTFTNCAIITEAFEPPVANAVFGDANECLRTEPMDILLGTMAHSFHQVFPDRSLPAIWIEGHGREHSEGLPVDVSGTVGWFTTLHPILVSVKPGDSVRETIRLAKDIRRKIPGKGQPYFACRFYSESGREAAKGQDVTEITFNFTGRFQQLEAEEGLFKRPEHLGDGDFDVVDVSQKAHRLTMIEINADVEDDWLLVSFQFHRNMLHQDRLQEWAEAFSSSVRSAVSELSTAAVSFTLSDLPLLPMSYGALDTLLRDQLPNLGIRPEAVVEILPCSPLQQGILLSSEKQTASYATSSTWRCLPTRGVATSIEPKKLGAAWSTLVQRHPILSTVFALHPEGDGFIQIILRNTHAEAKFMDSGSESPETTLNNLPRPCFETYEPQHLFVVCQSQDGSVACRLDISHALIDAASMSVILQDLISLYDGIAPASVPPFGDMMRYICSIPRAKRIAPWVSMLNGVTLCEFPVSNQALDADEERHSDISVPPLALTEVTTLCQNLGITRAVFFQVAWAMVLATFTGMDEVCFGYLASGRDAPIDGIEGIVGPLANLLISRINLRDSPRRILESVSRRSIQHLAMQYASLAEIQHELGISGKKLFNTSLSIRESDKLRSSEQRSLSFESSAGEDPHEFDISLSASVDGDNIDLVIEYREPYVQQSVAAKVCDVLSAAVTYLLHAQYEEQLSESDDHLIGASFNCSVFDEFFKQMVGSDEITTTAFWRDQFEGTMGSHFPLPPAVKQKRVYKEVSLFQKGESHLDSEFETATYIKAAWAVVAASMLDSAEALFGVTFDQDGILPVRIPISWDETVDHLLHFIQKQALDLNVFRKTGLQRIRRISADTALACDFQSIISINDDDVDQKAVGNFTILLKYNKSQPGSCVSIKFDSNILSETEVTRLFYQFEHVHQQLLDSTARKLRLQDLSLISIRDLQDIWTWNRKLPEASSDTIPHLIHQTVRQQPSAMAIDGWDGSLTYQQLDDLSTTLAYQLRRTGVQGGDIVLLCFQKSVWMPVAALAIMKAGGICVGTDPSSQPEERLRAMVAQVEAKTILASVTYTNVACRLGADNVMSIDDQRLLECALPSEDEPSLPEIVASDILYIVFTSGSTGVPKGAMVTHGNFCSAIAHQRDLLGFESNSRVLDFSSYAFDVSWSNVLNTLTAGGCLCIASPEERQNSIAGCLDKYRITVSDFTPSVLHNIEPKATLKRLSTMLLGGEVVLPSDAQYLREEARVVSAYGPAECTPTSIILHLSPDGDGGLGLASGVCTWIVDADDPSRLAPIGTVGELWLEGALVGAGYVNNAEKTNAAYVEDPEWLVRGVPGKRPGRNGRVYRTGDLVQYRDDGSLVFRGRKDTQVKINGQRVELEEVEHYVQDAISTAAPGKLVTAVVETIQPKGSAANMLVAFVCLGSEDAMREEDHERAVRDATRGVAEKLDGVLPQFMIPGVFIPIRKIPMTATEKTDRRHLRSYGSSLTPTDIAALSRTEGERRPPTNDAERLMQGLWAEVLNLEPDSISIDDGFFRIGGDSIGAMKLHQQQSKTGRAEHPRQLTYVPIPGPWRREEKPNWPESAFCVPADVPDGTIYYITKGRWIGEGDTAHIELLPSGHVVKYPKSNPYCRKEEEENRNRVRLEAEVYKRLKHSPYIPRFIDWEPSSCCLTLEHLKNGSLDAYARKHVEVTADDRVLNHVPKEVRTRWAVQAAKAIADVHAVQVIHCDVTPRNFLLSAELDLRVSDFAGCSISGSSPLIAPGARYQPPGWNWKLKALEEHDLFALGSVLYFIMVGIELYADLEEDEVEDMAVGT</sequence>
<dbReference type="PROSITE" id="PS50075">
    <property type="entry name" value="CARRIER"/>
    <property type="match status" value="1"/>
</dbReference>
<dbReference type="FunFam" id="3.30.300.30:FF:000015">
    <property type="entry name" value="Nonribosomal peptide synthase SidD"/>
    <property type="match status" value="2"/>
</dbReference>
<accession>A0A5C6G3B8</accession>
<dbReference type="InterPro" id="IPR036736">
    <property type="entry name" value="ACP-like_sf"/>
</dbReference>
<proteinExistence type="inferred from homology"/>
<evidence type="ECO:0000256" key="10">
    <source>
        <dbReference type="ARBA" id="ARBA00030980"/>
    </source>
</evidence>
<evidence type="ECO:0000313" key="17">
    <source>
        <dbReference type="Proteomes" id="UP000317257"/>
    </source>
</evidence>
<dbReference type="CDD" id="cd05918">
    <property type="entry name" value="A_NRPS_SidN3_like"/>
    <property type="match status" value="2"/>
</dbReference>
<dbReference type="GO" id="GO:0031177">
    <property type="term" value="F:phosphopantetheine binding"/>
    <property type="evidence" value="ECO:0007669"/>
    <property type="project" value="InterPro"/>
</dbReference>
<dbReference type="CDD" id="cd19534">
    <property type="entry name" value="E_NRPS"/>
    <property type="match status" value="1"/>
</dbReference>
<dbReference type="SMART" id="SM00823">
    <property type="entry name" value="PKS_PP"/>
    <property type="match status" value="1"/>
</dbReference>
<dbReference type="InterPro" id="IPR020806">
    <property type="entry name" value="PKS_PP-bd"/>
</dbReference>
<dbReference type="CDD" id="cd19542">
    <property type="entry name" value="CT_NRPS-like"/>
    <property type="match status" value="1"/>
</dbReference>
<dbReference type="InterPro" id="IPR000873">
    <property type="entry name" value="AMP-dep_synth/lig_dom"/>
</dbReference>
<evidence type="ECO:0000256" key="8">
    <source>
        <dbReference type="ARBA" id="ARBA00022598"/>
    </source>
</evidence>
<comment type="subunit">
    <text evidence="2">Component of the EKC/KEOPS complex composed of at least BUD32, CGI121, GON7, KAE1 and PCC1; the whole complex dimerizes.</text>
</comment>
<dbReference type="Gene3D" id="3.30.559.30">
    <property type="entry name" value="Nonribosomal peptide synthetase, condensation domain"/>
    <property type="match status" value="4"/>
</dbReference>
<dbReference type="EC" id="2.7.11.1" evidence="3"/>
<evidence type="ECO:0000256" key="7">
    <source>
        <dbReference type="ARBA" id="ARBA00022553"/>
    </source>
</evidence>
<dbReference type="EMBL" id="SBHS01000039">
    <property type="protein sequence ID" value="TWU71707.1"/>
    <property type="molecule type" value="Genomic_DNA"/>
</dbReference>
<dbReference type="NCBIfam" id="TIGR01733">
    <property type="entry name" value="AA-adenyl-dom"/>
    <property type="match status" value="1"/>
</dbReference>
<feature type="domain" description="Protein kinase" evidence="14">
    <location>
        <begin position="3468"/>
        <end position="3684"/>
    </location>
</feature>
<dbReference type="Pfam" id="PF00668">
    <property type="entry name" value="Condensation"/>
    <property type="match status" value="3"/>
</dbReference>
<evidence type="ECO:0000256" key="13">
    <source>
        <dbReference type="ARBA" id="ARBA00048679"/>
    </source>
</evidence>
<dbReference type="Gene3D" id="3.30.559.10">
    <property type="entry name" value="Chloramphenicol acetyltransferase-like domain"/>
    <property type="match status" value="3"/>
</dbReference>
<dbReference type="FunFam" id="3.30.559.30:FF:000002">
    <property type="entry name" value="Nonribosomal peptide synthase Pes1"/>
    <property type="match status" value="1"/>
</dbReference>
<protein>
    <recommendedName>
        <fullName evidence="5">EKC/KEOPS complex subunit BUD32</fullName>
        <ecNumber evidence="3">2.7.11.1</ecNumber>
    </recommendedName>
    <alternativeName>
        <fullName evidence="10 11">Atypical Serine/threonine protein kinase BUD32</fullName>
    </alternativeName>
    <alternativeName>
        <fullName evidence="4">EKC/KEOPS complex subunit bud32</fullName>
    </alternativeName>
</protein>
<dbReference type="InterPro" id="IPR042099">
    <property type="entry name" value="ANL_N_sf"/>
</dbReference>
<dbReference type="InterPro" id="IPR011009">
    <property type="entry name" value="Kinase-like_dom_sf"/>
</dbReference>
<evidence type="ECO:0000256" key="2">
    <source>
        <dbReference type="ARBA" id="ARBA00011534"/>
    </source>
</evidence>
<dbReference type="SUPFAM" id="SSF47336">
    <property type="entry name" value="ACP-like"/>
    <property type="match status" value="3"/>
</dbReference>
<name>A0A5C6G3B8_METRR</name>
<keyword evidence="6" id="KW-0596">Phosphopantetheine</keyword>
<dbReference type="SUPFAM" id="SSF56112">
    <property type="entry name" value="Protein kinase-like (PK-like)"/>
    <property type="match status" value="1"/>
</dbReference>
<dbReference type="GO" id="GO:0016874">
    <property type="term" value="F:ligase activity"/>
    <property type="evidence" value="ECO:0007669"/>
    <property type="project" value="UniProtKB-KW"/>
</dbReference>
<dbReference type="Proteomes" id="UP000317257">
    <property type="component" value="Unassembled WGS sequence"/>
</dbReference>
<evidence type="ECO:0000259" key="14">
    <source>
        <dbReference type="PROSITE" id="PS50011"/>
    </source>
</evidence>
<dbReference type="PROSITE" id="PS00109">
    <property type="entry name" value="PROTEIN_KINASE_TYR"/>
    <property type="match status" value="1"/>
</dbReference>
<dbReference type="Gene3D" id="3.40.50.12780">
    <property type="entry name" value="N-terminal domain of ligase-like"/>
    <property type="match status" value="3"/>
</dbReference>
<gene>
    <name evidence="16" type="ORF">ED733_003224</name>
</gene>
<dbReference type="GO" id="GO:0005524">
    <property type="term" value="F:ATP binding"/>
    <property type="evidence" value="ECO:0007669"/>
    <property type="project" value="InterPro"/>
</dbReference>
<evidence type="ECO:0000256" key="4">
    <source>
        <dbReference type="ARBA" id="ARBA00013948"/>
    </source>
</evidence>
<comment type="catalytic activity">
    <reaction evidence="12">
        <text>L-threonyl-[protein] + ATP = O-phospho-L-threonyl-[protein] + ADP + H(+)</text>
        <dbReference type="Rhea" id="RHEA:46608"/>
        <dbReference type="Rhea" id="RHEA-COMP:11060"/>
        <dbReference type="Rhea" id="RHEA-COMP:11605"/>
        <dbReference type="ChEBI" id="CHEBI:15378"/>
        <dbReference type="ChEBI" id="CHEBI:30013"/>
        <dbReference type="ChEBI" id="CHEBI:30616"/>
        <dbReference type="ChEBI" id="CHEBI:61977"/>
        <dbReference type="ChEBI" id="CHEBI:456216"/>
        <dbReference type="EC" id="2.7.11.1"/>
    </reaction>
</comment>
<dbReference type="InterPro" id="IPR000719">
    <property type="entry name" value="Prot_kinase_dom"/>
</dbReference>
<organism evidence="16 17">
    <name type="scientific">Metarhizium rileyi (strain RCEF 4871)</name>
    <name type="common">Nomuraea rileyi</name>
    <dbReference type="NCBI Taxonomy" id="1649241"/>
    <lineage>
        <taxon>Eukaryota</taxon>
        <taxon>Fungi</taxon>
        <taxon>Dikarya</taxon>
        <taxon>Ascomycota</taxon>
        <taxon>Pezizomycotina</taxon>
        <taxon>Sordariomycetes</taxon>
        <taxon>Hypocreomycetidae</taxon>
        <taxon>Hypocreales</taxon>
        <taxon>Clavicipitaceae</taxon>
        <taxon>Metarhizium</taxon>
    </lineage>
</organism>
<keyword evidence="7" id="KW-0597">Phosphoprotein</keyword>
<dbReference type="SUPFAM" id="SSF52777">
    <property type="entry name" value="CoA-dependent acyltransferases"/>
    <property type="match status" value="7"/>
</dbReference>
<dbReference type="CDD" id="cd19545">
    <property type="entry name" value="FUM14_C_NRPS-like"/>
    <property type="match status" value="1"/>
</dbReference>
<dbReference type="Pfam" id="PF00550">
    <property type="entry name" value="PP-binding"/>
    <property type="match status" value="2"/>
</dbReference>
<dbReference type="InterPro" id="IPR010071">
    <property type="entry name" value="AA_adenyl_dom"/>
</dbReference>
<dbReference type="GO" id="GO:0004674">
    <property type="term" value="F:protein serine/threonine kinase activity"/>
    <property type="evidence" value="ECO:0007669"/>
    <property type="project" value="UniProtKB-EC"/>
</dbReference>
<dbReference type="GO" id="GO:0043041">
    <property type="term" value="P:amino acid activation for nonribosomal peptide biosynthetic process"/>
    <property type="evidence" value="ECO:0007669"/>
    <property type="project" value="TreeGrafter"/>
</dbReference>
<comment type="similarity">
    <text evidence="9">Belongs to the NRP synthetase family.</text>
</comment>
<evidence type="ECO:0000256" key="12">
    <source>
        <dbReference type="ARBA" id="ARBA00047899"/>
    </source>
</evidence>
<dbReference type="GO" id="GO:0044550">
    <property type="term" value="P:secondary metabolite biosynthetic process"/>
    <property type="evidence" value="ECO:0007669"/>
    <property type="project" value="TreeGrafter"/>
</dbReference>
<evidence type="ECO:0000259" key="15">
    <source>
        <dbReference type="PROSITE" id="PS50075"/>
    </source>
</evidence>
<evidence type="ECO:0000256" key="11">
    <source>
        <dbReference type="ARBA" id="ARBA00033194"/>
    </source>
</evidence>
<dbReference type="PROSITE" id="PS00455">
    <property type="entry name" value="AMP_BINDING"/>
    <property type="match status" value="1"/>
</dbReference>
<dbReference type="Gene3D" id="3.30.300.30">
    <property type="match status" value="2"/>
</dbReference>
<evidence type="ECO:0000256" key="1">
    <source>
        <dbReference type="ARBA" id="ARBA00003747"/>
    </source>
</evidence>
<dbReference type="PANTHER" id="PTHR45527">
    <property type="entry name" value="NONRIBOSOMAL PEPTIDE SYNTHETASE"/>
    <property type="match status" value="1"/>
</dbReference>
<feature type="domain" description="Carrier" evidence="15">
    <location>
        <begin position="1596"/>
        <end position="1672"/>
    </location>
</feature>
<evidence type="ECO:0000256" key="3">
    <source>
        <dbReference type="ARBA" id="ARBA00012513"/>
    </source>
</evidence>
<dbReference type="SUPFAM" id="SSF56801">
    <property type="entry name" value="Acetyl-CoA synthetase-like"/>
    <property type="match status" value="3"/>
</dbReference>